<keyword evidence="2" id="KW-0808">Transferase</keyword>
<evidence type="ECO:0000313" key="2">
    <source>
        <dbReference type="EMBL" id="AGF58306.1"/>
    </source>
</evidence>
<evidence type="ECO:0000313" key="3">
    <source>
        <dbReference type="Proteomes" id="UP000011728"/>
    </source>
</evidence>
<dbReference type="Gene3D" id="3.40.50.720">
    <property type="entry name" value="NAD(P)-binding Rossmann-like Domain"/>
    <property type="match status" value="1"/>
</dbReference>
<sequence>MNLIVYGTGKCSEECTEILNKHDIDIMAYVDSDSTKQGEKFLGKYIIKLEEINNYIYDYILIASSYFQEIKNRLIQNKVCDTKKIINYFELNKMFTLEYYKKNANEVENDGELIAAIKYLEKNPINIFCDEFVEKYKVDDIQVFLDDEKKLRYVIYENKKIYFKRSMNENEILNYYNELRKEQDEKSPHRYLTKQFDIKKDSVIIDVGVAEGNFTISVIDKIRKAYLFEVDEEWIEALNATFEPYKDKVEIIPTYISNHNSGINRTLDSFNFLEKIDLVKFDIEGEEEKALEGASVLLEQKELKLLVCTYHKYNDAIIISNLLKEKGYSVEHSKGYMLFIYDDYFLEHPQFRRGLVRAQK</sequence>
<dbReference type="Pfam" id="PF05050">
    <property type="entry name" value="Methyltransf_21"/>
    <property type="match status" value="1"/>
</dbReference>
<organism evidence="2 3">
    <name type="scientific">Clostridium saccharoperbutylacetonicum N1-4(HMT)</name>
    <dbReference type="NCBI Taxonomy" id="931276"/>
    <lineage>
        <taxon>Bacteria</taxon>
        <taxon>Bacillati</taxon>
        <taxon>Bacillota</taxon>
        <taxon>Clostridia</taxon>
        <taxon>Eubacteriales</taxon>
        <taxon>Clostridiaceae</taxon>
        <taxon>Clostridium</taxon>
    </lineage>
</organism>
<dbReference type="KEGG" id="csr:Cspa_c45530"/>
<dbReference type="Proteomes" id="UP000011728">
    <property type="component" value="Chromosome"/>
</dbReference>
<accession>M1MUF9</accession>
<keyword evidence="3" id="KW-1185">Reference proteome</keyword>
<dbReference type="RefSeq" id="WP_015394617.1">
    <property type="nucleotide sequence ID" value="NC_020291.1"/>
</dbReference>
<dbReference type="EMBL" id="CP004121">
    <property type="protein sequence ID" value="AGF58306.1"/>
    <property type="molecule type" value="Genomic_DNA"/>
</dbReference>
<dbReference type="HOGENOM" id="CLU_061139_0_0_9"/>
<name>M1MUF9_9CLOT</name>
<proteinExistence type="predicted"/>
<dbReference type="GO" id="GO:0016740">
    <property type="term" value="F:transferase activity"/>
    <property type="evidence" value="ECO:0007669"/>
    <property type="project" value="UniProtKB-KW"/>
</dbReference>
<feature type="domain" description="Methyltransferase FkbM" evidence="1">
    <location>
        <begin position="264"/>
        <end position="329"/>
    </location>
</feature>
<dbReference type="InterPro" id="IPR006342">
    <property type="entry name" value="FkbM_mtfrase"/>
</dbReference>
<dbReference type="AlphaFoldDB" id="M1MUF9"/>
<dbReference type="eggNOG" id="COG2755">
    <property type="taxonomic scope" value="Bacteria"/>
</dbReference>
<dbReference type="PATRIC" id="fig|931276.5.peg.4589"/>
<reference evidence="2 3" key="1">
    <citation type="submission" date="2013-02" db="EMBL/GenBank/DDBJ databases">
        <title>Genome sequence of Clostridium saccharoperbutylacetonicum N1-4(HMT).</title>
        <authorList>
            <person name="Poehlein A."/>
            <person name="Daniel R."/>
        </authorList>
    </citation>
    <scope>NUCLEOTIDE SEQUENCE [LARGE SCALE GENOMIC DNA]</scope>
    <source>
        <strain evidence="3">N1-4(HMT)</strain>
    </source>
</reference>
<dbReference type="SUPFAM" id="SSF53335">
    <property type="entry name" value="S-adenosyl-L-methionine-dependent methyltransferases"/>
    <property type="match status" value="1"/>
</dbReference>
<dbReference type="Gene3D" id="3.40.50.150">
    <property type="entry name" value="Vaccinia Virus protein VP39"/>
    <property type="match status" value="2"/>
</dbReference>
<gene>
    <name evidence="2" type="ORF">Cspa_c45530</name>
</gene>
<dbReference type="OrthoDB" id="1886856at2"/>
<evidence type="ECO:0000259" key="1">
    <source>
        <dbReference type="Pfam" id="PF05050"/>
    </source>
</evidence>
<dbReference type="InterPro" id="IPR029063">
    <property type="entry name" value="SAM-dependent_MTases_sf"/>
</dbReference>
<protein>
    <submittedName>
        <fullName evidence="2">Dimethyladenosine transferase</fullName>
    </submittedName>
</protein>